<dbReference type="Pfam" id="PF18417">
    <property type="entry name" value="LodA_C"/>
    <property type="match status" value="1"/>
</dbReference>
<sequence>MSKTVYSIVPAIGIARVGNAPTAFYIGPETEGGLPTLPDGRIVGEQDFRDDEGRLCRQAARFRLMRSVDGGPPEEVTLKSKGVASIRWYVHLANKKSSWYEFQTSKGEDGYASNHPLRNADRTGAEDRRALIIDAGPRSIEGSDAPAEHFSRDTIPPGYAGSFPPEGLKPYPIDTLGELRTDEEGRLLVLGGLGHSGSDRPSPHIGQYANNDGWWDDTSDGPVSVKISLLDDEDGPPDVEVGGAWVMVGPPSYAPQIPNLVTLYDTIFDVVVRKQGLRPDLFADGMWKTGPTGYKPFFETDIKPIFERVARYPWVAAIPPKPHSFDFARLGDPDPKLNGFRAYILDIIRPPGADNVLVNASTGATAMPYLAGDDALGASKPGTVTVATSKYLRLTDTQYFLLQQWADGWFEPGAEPAGTAGDPVTRGVLANCVGGAFSPGIEMTWISRNPAIYDGPFRIKARPDVSGPLSLGFDPAAGMEPGDVSRYMAVPWQADFNECSSQPIEGRILWWWPAQRPEFVYLPPDPKTLRAEPSPALGPQVSWIGTEYNQKADDYIQFADDLDMVKLWDQLGFVFNIGSADDPYFVEVARRLPRTPGSQGDTAGIGEPARPLVADVP</sequence>
<protein>
    <recommendedName>
        <fullName evidence="6">L-lysine 6-oxidase</fullName>
    </recommendedName>
</protein>
<dbReference type="EMBL" id="CP007793">
    <property type="protein sequence ID" value="AIB12444.1"/>
    <property type="molecule type" value="Genomic_DNA"/>
</dbReference>
<organism evidence="4 5">
    <name type="scientific">Azospirillum argentinense</name>
    <dbReference type="NCBI Taxonomy" id="2970906"/>
    <lineage>
        <taxon>Bacteria</taxon>
        <taxon>Pseudomonadati</taxon>
        <taxon>Pseudomonadota</taxon>
        <taxon>Alphaproteobacteria</taxon>
        <taxon>Rhodospirillales</taxon>
        <taxon>Azospirillaceae</taxon>
        <taxon>Azospirillum</taxon>
    </lineage>
</organism>
<dbReference type="RefSeq" id="WP_051657934.1">
    <property type="nucleotide sequence ID" value="NZ_CP007793.1"/>
</dbReference>
<gene>
    <name evidence="4" type="ORF">ABAZ39_10635</name>
</gene>
<dbReference type="InterPro" id="IPR041173">
    <property type="entry name" value="LodA_C"/>
</dbReference>
<proteinExistence type="predicted"/>
<dbReference type="AlphaFoldDB" id="A0A060DNK2"/>
<feature type="region of interest" description="Disordered" evidence="1">
    <location>
        <begin position="595"/>
        <end position="617"/>
    </location>
</feature>
<feature type="domain" description="L-lysine epsilon oxidase C-terminal" evidence="3">
    <location>
        <begin position="386"/>
        <end position="503"/>
    </location>
</feature>
<evidence type="ECO:0000259" key="2">
    <source>
        <dbReference type="Pfam" id="PF17990"/>
    </source>
</evidence>
<evidence type="ECO:0000256" key="1">
    <source>
        <dbReference type="SAM" id="MobiDB-lite"/>
    </source>
</evidence>
<evidence type="ECO:0008006" key="6">
    <source>
        <dbReference type="Google" id="ProtNLM"/>
    </source>
</evidence>
<evidence type="ECO:0000313" key="4">
    <source>
        <dbReference type="EMBL" id="AIB12444.1"/>
    </source>
</evidence>
<accession>A0A060DNK2</accession>
<evidence type="ECO:0000259" key="3">
    <source>
        <dbReference type="Pfam" id="PF18417"/>
    </source>
</evidence>
<name>A0A060DNK2_9PROT</name>
<reference evidence="4 5" key="1">
    <citation type="journal article" date="2014" name="Genome Announc.">
        <title>Complete Genome Sequence of the Model Rhizosphere Strain Azospirillum brasilense Az39, Successfully Applied in Agriculture.</title>
        <authorList>
            <person name="Rivera D."/>
            <person name="Revale S."/>
            <person name="Molina R."/>
            <person name="Gualpa J."/>
            <person name="Puente M."/>
            <person name="Maroniche G."/>
            <person name="Paris G."/>
            <person name="Baker D."/>
            <person name="Clavijo B."/>
            <person name="McLay K."/>
            <person name="Spaepen S."/>
            <person name="Perticari A."/>
            <person name="Vazquez M."/>
            <person name="Wisniewski-Dye F."/>
            <person name="Watkins C."/>
            <person name="Martinez-Abarca F."/>
            <person name="Vanderleyden J."/>
            <person name="Cassan F."/>
        </authorList>
    </citation>
    <scope>NUCLEOTIDE SEQUENCE [LARGE SCALE GENOMIC DNA]</scope>
    <source>
        <strain evidence="4 5">Az39</strain>
    </source>
</reference>
<feature type="domain" description="L-Lysine epsilon oxidase N-terminal" evidence="2">
    <location>
        <begin position="10"/>
        <end position="248"/>
    </location>
</feature>
<dbReference type="InterPro" id="IPR041168">
    <property type="entry name" value="LodA_N"/>
</dbReference>
<dbReference type="Pfam" id="PF17990">
    <property type="entry name" value="LodA_N"/>
    <property type="match status" value="1"/>
</dbReference>
<dbReference type="KEGG" id="abq:ABAZ39_10635"/>
<evidence type="ECO:0000313" key="5">
    <source>
        <dbReference type="Proteomes" id="UP000027186"/>
    </source>
</evidence>
<dbReference type="Proteomes" id="UP000027186">
    <property type="component" value="Chromosome"/>
</dbReference>